<protein>
    <recommendedName>
        <fullName evidence="3">Glycosyl hydrolases family 2, sugar binding domain</fullName>
    </recommendedName>
</protein>
<dbReference type="InterPro" id="IPR053161">
    <property type="entry name" value="Ulvan_degrading_GH"/>
</dbReference>
<dbReference type="Proteomes" id="UP000659344">
    <property type="component" value="Unassembled WGS sequence"/>
</dbReference>
<dbReference type="Gene3D" id="2.60.120.260">
    <property type="entry name" value="Galactose-binding domain-like"/>
    <property type="match status" value="1"/>
</dbReference>
<dbReference type="InterPro" id="IPR008979">
    <property type="entry name" value="Galactose-bd-like_sf"/>
</dbReference>
<evidence type="ECO:0000313" key="2">
    <source>
        <dbReference type="Proteomes" id="UP000659344"/>
    </source>
</evidence>
<dbReference type="SUPFAM" id="SSF49785">
    <property type="entry name" value="Galactose-binding domain-like"/>
    <property type="match status" value="1"/>
</dbReference>
<evidence type="ECO:0000313" key="1">
    <source>
        <dbReference type="EMBL" id="GGH35181.1"/>
    </source>
</evidence>
<sequence length="254" mass="28565">MRENGLRIMLFIGYNAVRHTPDDLNPDELAVSAIYQKGTTKGSYQRPGDRSRKTVPVSVKGTGQVYQCNPWNGKLTAIDFEEYNGRSEGELSIEEDELVVLALFHGVNEINLGNAKKEIAGQIKVGVNRLELQEFIPNTPQERSFLRSNFSVETIVLPVQVLRPWRELAPGLDKFAGRGTYNGTIHIEHKAADRRYILCLGEASDTFQVFINGKKTAFPDQVLKEVDITDELEEGDNQLKVIVVSNLYNRLNSE</sequence>
<dbReference type="PANTHER" id="PTHR36848:SF2">
    <property type="entry name" value="SECRETED PROTEIN"/>
    <property type="match status" value="1"/>
</dbReference>
<comment type="caution">
    <text evidence="1">The sequence shown here is derived from an EMBL/GenBank/DDBJ whole genome shotgun (WGS) entry which is preliminary data.</text>
</comment>
<accession>A0ABQ1YR15</accession>
<name>A0ABQ1YR15_9BACL</name>
<keyword evidence="2" id="KW-1185">Reference proteome</keyword>
<dbReference type="PANTHER" id="PTHR36848">
    <property type="entry name" value="DNA-BINDING PROTEIN (PUTATIVE SECRETED PROTEIN)-RELATED"/>
    <property type="match status" value="1"/>
</dbReference>
<dbReference type="EMBL" id="BMFT01000003">
    <property type="protein sequence ID" value="GGH35181.1"/>
    <property type="molecule type" value="Genomic_DNA"/>
</dbReference>
<gene>
    <name evidence="1" type="ORF">GCM10008013_41340</name>
</gene>
<evidence type="ECO:0008006" key="3">
    <source>
        <dbReference type="Google" id="ProtNLM"/>
    </source>
</evidence>
<reference evidence="2" key="1">
    <citation type="journal article" date="2019" name="Int. J. Syst. Evol. Microbiol.">
        <title>The Global Catalogue of Microorganisms (GCM) 10K type strain sequencing project: providing services to taxonomists for standard genome sequencing and annotation.</title>
        <authorList>
            <consortium name="The Broad Institute Genomics Platform"/>
            <consortium name="The Broad Institute Genome Sequencing Center for Infectious Disease"/>
            <person name="Wu L."/>
            <person name="Ma J."/>
        </authorList>
    </citation>
    <scope>NUCLEOTIDE SEQUENCE [LARGE SCALE GENOMIC DNA]</scope>
    <source>
        <strain evidence="2">CGMCC 1.12769</strain>
    </source>
</reference>
<proteinExistence type="predicted"/>
<organism evidence="1 2">
    <name type="scientific">Paenibacillus segetis</name>
    <dbReference type="NCBI Taxonomy" id="1325360"/>
    <lineage>
        <taxon>Bacteria</taxon>
        <taxon>Bacillati</taxon>
        <taxon>Bacillota</taxon>
        <taxon>Bacilli</taxon>
        <taxon>Bacillales</taxon>
        <taxon>Paenibacillaceae</taxon>
        <taxon>Paenibacillus</taxon>
    </lineage>
</organism>